<dbReference type="PANTHER" id="PTHR37832">
    <property type="entry name" value="BLL2683 PROTEIN"/>
    <property type="match status" value="1"/>
</dbReference>
<keyword evidence="3" id="KW-1185">Reference proteome</keyword>
<organism evidence="2 3">
    <name type="scientific">Massiliimalia timonensis</name>
    <dbReference type="NCBI Taxonomy" id="1987501"/>
    <lineage>
        <taxon>Bacteria</taxon>
        <taxon>Bacillati</taxon>
        <taxon>Bacillota</taxon>
        <taxon>Clostridia</taxon>
        <taxon>Eubacteriales</taxon>
        <taxon>Oscillospiraceae</taxon>
        <taxon>Massiliimalia</taxon>
    </lineage>
</organism>
<protein>
    <submittedName>
        <fullName evidence="2">Dabb family protein</fullName>
    </submittedName>
</protein>
<dbReference type="Gene3D" id="3.30.70.100">
    <property type="match status" value="1"/>
</dbReference>
<dbReference type="SUPFAM" id="SSF54909">
    <property type="entry name" value="Dimeric alpha+beta barrel"/>
    <property type="match status" value="1"/>
</dbReference>
<reference evidence="2" key="1">
    <citation type="submission" date="2020-08" db="EMBL/GenBank/DDBJ databases">
        <title>Genome public.</title>
        <authorList>
            <person name="Liu C."/>
            <person name="Sun Q."/>
        </authorList>
    </citation>
    <scope>NUCLEOTIDE SEQUENCE</scope>
    <source>
        <strain evidence="2">NSJ-15</strain>
    </source>
</reference>
<accession>A0A8J6P680</accession>
<dbReference type="Proteomes" id="UP000632659">
    <property type="component" value="Unassembled WGS sequence"/>
</dbReference>
<feature type="domain" description="Stress-response A/B barrel" evidence="1">
    <location>
        <begin position="2"/>
        <end position="94"/>
    </location>
</feature>
<proteinExistence type="predicted"/>
<sequence>MIKHIVCFKLKDNSAAECEKAREVLMSMKGQVEQIRDIQVGIDFLHSERSYDLILEVLLDSREDMEAYQSHPYHVGVVKKHMHAVRSASVAVDYEC</sequence>
<dbReference type="PANTHER" id="PTHR37832:SF1">
    <property type="entry name" value="STRESS-RESPONSE A_B BARREL DOMAIN-CONTAINING PROTEIN"/>
    <property type="match status" value="1"/>
</dbReference>
<evidence type="ECO:0000313" key="2">
    <source>
        <dbReference type="EMBL" id="MBC8609930.1"/>
    </source>
</evidence>
<comment type="caution">
    <text evidence="2">The sequence shown here is derived from an EMBL/GenBank/DDBJ whole genome shotgun (WGS) entry which is preliminary data.</text>
</comment>
<evidence type="ECO:0000313" key="3">
    <source>
        <dbReference type="Proteomes" id="UP000632659"/>
    </source>
</evidence>
<dbReference type="InterPro" id="IPR013097">
    <property type="entry name" value="Dabb"/>
</dbReference>
<dbReference type="InterPro" id="IPR011008">
    <property type="entry name" value="Dimeric_a/b-barrel"/>
</dbReference>
<evidence type="ECO:0000259" key="1">
    <source>
        <dbReference type="PROSITE" id="PS51502"/>
    </source>
</evidence>
<dbReference type="EMBL" id="JACRTL010000001">
    <property type="protein sequence ID" value="MBC8609930.1"/>
    <property type="molecule type" value="Genomic_DNA"/>
</dbReference>
<dbReference type="AlphaFoldDB" id="A0A8J6P680"/>
<dbReference type="RefSeq" id="WP_093988352.1">
    <property type="nucleotide sequence ID" value="NZ_FYDD01000003.1"/>
</dbReference>
<dbReference type="PROSITE" id="PS51502">
    <property type="entry name" value="S_R_A_B_BARREL"/>
    <property type="match status" value="1"/>
</dbReference>
<dbReference type="Pfam" id="PF07876">
    <property type="entry name" value="Dabb"/>
    <property type="match status" value="1"/>
</dbReference>
<name>A0A8J6P680_9FIRM</name>
<dbReference type="SMART" id="SM00886">
    <property type="entry name" value="Dabb"/>
    <property type="match status" value="1"/>
</dbReference>
<gene>
    <name evidence="2" type="ORF">H8702_02190</name>
</gene>
<dbReference type="OrthoDB" id="9808130at2"/>